<feature type="region of interest" description="Disordered" evidence="1">
    <location>
        <begin position="70"/>
        <end position="116"/>
    </location>
</feature>
<accession>A0AAV7E0S8</accession>
<evidence type="ECO:0000313" key="2">
    <source>
        <dbReference type="EMBL" id="KAG9442034.1"/>
    </source>
</evidence>
<reference evidence="2 3" key="1">
    <citation type="submission" date="2021-07" db="EMBL/GenBank/DDBJ databases">
        <title>The Aristolochia fimbriata genome: insights into angiosperm evolution, floral development and chemical biosynthesis.</title>
        <authorList>
            <person name="Jiao Y."/>
        </authorList>
    </citation>
    <scope>NUCLEOTIDE SEQUENCE [LARGE SCALE GENOMIC DNA]</scope>
    <source>
        <strain evidence="2">IBCAS-2021</strain>
        <tissue evidence="2">Leaf</tissue>
    </source>
</reference>
<name>A0AAV7E0S8_ARIFI</name>
<dbReference type="GO" id="GO:0005684">
    <property type="term" value="C:U2-type spliceosomal complex"/>
    <property type="evidence" value="ECO:0007669"/>
    <property type="project" value="TreeGrafter"/>
</dbReference>
<dbReference type="InterPro" id="IPR039971">
    <property type="entry name" value="CWC24-like"/>
</dbReference>
<comment type="caution">
    <text evidence="2">The sequence shown here is derived from an EMBL/GenBank/DDBJ whole genome shotgun (WGS) entry which is preliminary data.</text>
</comment>
<keyword evidence="3" id="KW-1185">Reference proteome</keyword>
<gene>
    <name evidence="2" type="ORF">H6P81_017888</name>
</gene>
<evidence type="ECO:0000313" key="3">
    <source>
        <dbReference type="Proteomes" id="UP000825729"/>
    </source>
</evidence>
<protein>
    <submittedName>
        <fullName evidence="2">Uncharacterized protein</fullName>
    </submittedName>
</protein>
<dbReference type="Proteomes" id="UP000825729">
    <property type="component" value="Unassembled WGS sequence"/>
</dbReference>
<dbReference type="EMBL" id="JAINDJ010000007">
    <property type="protein sequence ID" value="KAG9442034.1"/>
    <property type="molecule type" value="Genomic_DNA"/>
</dbReference>
<sequence length="220" mass="24622">MSHQKLNLDYDNFKLKGVNRKTRGLPIYSDTPDGNGNQCLFFCRICPKLDQCLILLKICNLEPVDEDNDDANENVNSDSFSTHKLRKAPKPDNKLHFSSGGSSNKSQTEEPTSGHDTVFHFESSKEIQVQHDSGATATLEIEIEFDRDAREIRERTQKQAEESLNGNMKTGGKLNKGIYGYIDYKAGFRREQIVSGEKAGGAHGPLRASAHIRASARFVY</sequence>
<organism evidence="2 3">
    <name type="scientific">Aristolochia fimbriata</name>
    <name type="common">White veined hardy Dutchman's pipe vine</name>
    <dbReference type="NCBI Taxonomy" id="158543"/>
    <lineage>
        <taxon>Eukaryota</taxon>
        <taxon>Viridiplantae</taxon>
        <taxon>Streptophyta</taxon>
        <taxon>Embryophyta</taxon>
        <taxon>Tracheophyta</taxon>
        <taxon>Spermatophyta</taxon>
        <taxon>Magnoliopsida</taxon>
        <taxon>Magnoliidae</taxon>
        <taxon>Piperales</taxon>
        <taxon>Aristolochiaceae</taxon>
        <taxon>Aristolochia</taxon>
    </lineage>
</organism>
<dbReference type="PANTHER" id="PTHR12930">
    <property type="entry name" value="ZINC FINGER PROTEIN 183"/>
    <property type="match status" value="1"/>
</dbReference>
<dbReference type="PANTHER" id="PTHR12930:SF0">
    <property type="entry name" value="RING FINGER PROTEIN 113B"/>
    <property type="match status" value="1"/>
</dbReference>
<dbReference type="AlphaFoldDB" id="A0AAV7E0S8"/>
<feature type="compositionally biased region" description="Polar residues" evidence="1">
    <location>
        <begin position="99"/>
        <end position="115"/>
    </location>
</feature>
<dbReference type="GO" id="GO:0034247">
    <property type="term" value="P:snoRNA splicing"/>
    <property type="evidence" value="ECO:0007669"/>
    <property type="project" value="TreeGrafter"/>
</dbReference>
<evidence type="ECO:0000256" key="1">
    <source>
        <dbReference type="SAM" id="MobiDB-lite"/>
    </source>
</evidence>
<proteinExistence type="predicted"/>